<gene>
    <name evidence="2" type="ORF">CDAR_497321</name>
</gene>
<dbReference type="Proteomes" id="UP001054837">
    <property type="component" value="Unassembled WGS sequence"/>
</dbReference>
<dbReference type="EMBL" id="BPLQ01007064">
    <property type="protein sequence ID" value="GIY27556.1"/>
    <property type="molecule type" value="Genomic_DNA"/>
</dbReference>
<keyword evidence="3" id="KW-1185">Reference proteome</keyword>
<organism evidence="2 3">
    <name type="scientific">Caerostris darwini</name>
    <dbReference type="NCBI Taxonomy" id="1538125"/>
    <lineage>
        <taxon>Eukaryota</taxon>
        <taxon>Metazoa</taxon>
        <taxon>Ecdysozoa</taxon>
        <taxon>Arthropoda</taxon>
        <taxon>Chelicerata</taxon>
        <taxon>Arachnida</taxon>
        <taxon>Araneae</taxon>
        <taxon>Araneomorphae</taxon>
        <taxon>Entelegynae</taxon>
        <taxon>Araneoidea</taxon>
        <taxon>Araneidae</taxon>
        <taxon>Caerostris</taxon>
    </lineage>
</organism>
<sequence length="137" mass="15203">MVFKYSGHAIYSLCTGASSNVSEMIITFLIMIRFDNGFCRVLGRTVNVVICPASESGFQGAATKGFFQQYRRNQLPTPWKSMPESMHKLQFLCSLGRGKAIEQVVNEFLSLPKEFRPPPPSSNVHPPPPGAKNKRGP</sequence>
<reference evidence="2 3" key="1">
    <citation type="submission" date="2021-06" db="EMBL/GenBank/DDBJ databases">
        <title>Caerostris darwini draft genome.</title>
        <authorList>
            <person name="Kono N."/>
            <person name="Arakawa K."/>
        </authorList>
    </citation>
    <scope>NUCLEOTIDE SEQUENCE [LARGE SCALE GENOMIC DNA]</scope>
</reference>
<feature type="region of interest" description="Disordered" evidence="1">
    <location>
        <begin position="112"/>
        <end position="137"/>
    </location>
</feature>
<proteinExistence type="predicted"/>
<evidence type="ECO:0000313" key="3">
    <source>
        <dbReference type="Proteomes" id="UP001054837"/>
    </source>
</evidence>
<accession>A0AAV4S313</accession>
<protein>
    <submittedName>
        <fullName evidence="2">Uncharacterized protein</fullName>
    </submittedName>
</protein>
<evidence type="ECO:0000313" key="2">
    <source>
        <dbReference type="EMBL" id="GIY27556.1"/>
    </source>
</evidence>
<comment type="caution">
    <text evidence="2">The sequence shown here is derived from an EMBL/GenBank/DDBJ whole genome shotgun (WGS) entry which is preliminary data.</text>
</comment>
<feature type="compositionally biased region" description="Pro residues" evidence="1">
    <location>
        <begin position="117"/>
        <end position="130"/>
    </location>
</feature>
<dbReference type="AlphaFoldDB" id="A0AAV4S313"/>
<evidence type="ECO:0000256" key="1">
    <source>
        <dbReference type="SAM" id="MobiDB-lite"/>
    </source>
</evidence>
<name>A0AAV4S313_9ARAC</name>